<accession>A0A0F6YMK6</accession>
<sequence length="98" mass="10782">MSEARAIELARTAWQAHWSALPGADRSATPRARLTTGAELAREAREHGWEHLHGTEADVTRTTRVWSVMFAARMTGTAVVAVDATQERVVAVYRIPEG</sequence>
<gene>
    <name evidence="1" type="ORF">DB32_007975</name>
</gene>
<dbReference type="RefSeq" id="WP_053237756.1">
    <property type="nucleotide sequence ID" value="NZ_CP011125.1"/>
</dbReference>
<name>A0A0F6YMK6_9BACT</name>
<dbReference type="AlphaFoldDB" id="A0A0F6YMK6"/>
<evidence type="ECO:0000313" key="1">
    <source>
        <dbReference type="EMBL" id="AKF10826.1"/>
    </source>
</evidence>
<dbReference type="EMBL" id="CP011125">
    <property type="protein sequence ID" value="AKF10826.1"/>
    <property type="molecule type" value="Genomic_DNA"/>
</dbReference>
<dbReference type="KEGG" id="samy:DB32_007975"/>
<organism evidence="1 2">
    <name type="scientific">Sandaracinus amylolyticus</name>
    <dbReference type="NCBI Taxonomy" id="927083"/>
    <lineage>
        <taxon>Bacteria</taxon>
        <taxon>Pseudomonadati</taxon>
        <taxon>Myxococcota</taxon>
        <taxon>Polyangia</taxon>
        <taxon>Polyangiales</taxon>
        <taxon>Sandaracinaceae</taxon>
        <taxon>Sandaracinus</taxon>
    </lineage>
</organism>
<keyword evidence="2" id="KW-1185">Reference proteome</keyword>
<proteinExistence type="predicted"/>
<dbReference type="STRING" id="927083.DB32_007975"/>
<reference evidence="1 2" key="1">
    <citation type="submission" date="2015-03" db="EMBL/GenBank/DDBJ databases">
        <title>Genome assembly of Sandaracinus amylolyticus DSM 53668.</title>
        <authorList>
            <person name="Sharma G."/>
            <person name="Subramanian S."/>
        </authorList>
    </citation>
    <scope>NUCLEOTIDE SEQUENCE [LARGE SCALE GENOMIC DNA]</scope>
    <source>
        <strain evidence="1 2">DSM 53668</strain>
    </source>
</reference>
<protein>
    <submittedName>
        <fullName evidence="1">Uncharacterized protein</fullName>
    </submittedName>
</protein>
<evidence type="ECO:0000313" key="2">
    <source>
        <dbReference type="Proteomes" id="UP000034883"/>
    </source>
</evidence>
<dbReference type="Proteomes" id="UP000034883">
    <property type="component" value="Chromosome"/>
</dbReference>